<dbReference type="InterPro" id="IPR035906">
    <property type="entry name" value="MetI-like_sf"/>
</dbReference>
<comment type="similarity">
    <text evidence="7">Belongs to the binding-protein-dependent transport system permease family.</text>
</comment>
<gene>
    <name evidence="9" type="ORF">AMS66_26970</name>
</gene>
<keyword evidence="6 7" id="KW-0472">Membrane</keyword>
<dbReference type="EMBL" id="LITU01000081">
    <property type="protein sequence ID" value="KOY13365.1"/>
    <property type="molecule type" value="Genomic_DNA"/>
</dbReference>
<dbReference type="RefSeq" id="WP_024630105.1">
    <property type="nucleotide sequence ID" value="NZ_LITU01000081.1"/>
</dbReference>
<evidence type="ECO:0000256" key="1">
    <source>
        <dbReference type="ARBA" id="ARBA00004651"/>
    </source>
</evidence>
<sequence>MYHKSLPYRVFNIINTCFLILVAIMCIIPMIHVLAVSFSTKAAADANLVNLWPVGFSLEAYKKTMNNPIFLNSLWISLLRTVIGTAITLLITFLAAYPLSKENSEFKGRTIYSWIFVFSMIFNGGLVPFYMVIQKIGLMDSFWVLVLPGAVNTFLVILMLNFFRGIPKELEEAALMDGANHFRTLFTIFLPISMPSIATIALFSMVFHWNSWFDGLLYMNNAKDYPLATFMQTVIIGRDMSSMSMNPKEMEALSQTTVRAAQIFIGSAPILIVYPFLQRFFVKGMTLGSVKG</sequence>
<dbReference type="Pfam" id="PF00528">
    <property type="entry name" value="BPD_transp_1"/>
    <property type="match status" value="1"/>
</dbReference>
<feature type="transmembrane region" description="Helical" evidence="7">
    <location>
        <begin position="12"/>
        <end position="35"/>
    </location>
</feature>
<evidence type="ECO:0000256" key="2">
    <source>
        <dbReference type="ARBA" id="ARBA00022448"/>
    </source>
</evidence>
<dbReference type="Proteomes" id="UP000037688">
    <property type="component" value="Unassembled WGS sequence"/>
</dbReference>
<organism evidence="9 10">
    <name type="scientific">Paenibacillus xylanivorans</name>
    <dbReference type="NCBI Taxonomy" id="1705561"/>
    <lineage>
        <taxon>Bacteria</taxon>
        <taxon>Bacillati</taxon>
        <taxon>Bacillota</taxon>
        <taxon>Bacilli</taxon>
        <taxon>Bacillales</taxon>
        <taxon>Paenibacillaceae</taxon>
        <taxon>Paenibacillus</taxon>
    </lineage>
</organism>
<evidence type="ECO:0000256" key="5">
    <source>
        <dbReference type="ARBA" id="ARBA00022989"/>
    </source>
</evidence>
<dbReference type="PANTHER" id="PTHR43744:SF9">
    <property type="entry name" value="POLYGALACTURONAN_RHAMNOGALACTURONAN TRANSPORT SYSTEM PERMEASE PROTEIN YTCP"/>
    <property type="match status" value="1"/>
</dbReference>
<evidence type="ECO:0000256" key="6">
    <source>
        <dbReference type="ARBA" id="ARBA00023136"/>
    </source>
</evidence>
<accession>A0A0N0UGS8</accession>
<dbReference type="AlphaFoldDB" id="A0A0N0UGS8"/>
<feature type="transmembrane region" description="Helical" evidence="7">
    <location>
        <begin position="260"/>
        <end position="277"/>
    </location>
</feature>
<evidence type="ECO:0000256" key="7">
    <source>
        <dbReference type="RuleBase" id="RU363032"/>
    </source>
</evidence>
<comment type="subcellular location">
    <subcellularLocation>
        <location evidence="1 7">Cell membrane</location>
        <topology evidence="1 7">Multi-pass membrane protein</topology>
    </subcellularLocation>
</comment>
<dbReference type="Gene3D" id="1.10.3720.10">
    <property type="entry name" value="MetI-like"/>
    <property type="match status" value="1"/>
</dbReference>
<dbReference type="GO" id="GO:0005886">
    <property type="term" value="C:plasma membrane"/>
    <property type="evidence" value="ECO:0007669"/>
    <property type="project" value="UniProtKB-SubCell"/>
</dbReference>
<feature type="transmembrane region" description="Helical" evidence="7">
    <location>
        <begin position="184"/>
        <end position="209"/>
    </location>
</feature>
<dbReference type="SUPFAM" id="SSF161098">
    <property type="entry name" value="MetI-like"/>
    <property type="match status" value="1"/>
</dbReference>
<protein>
    <submittedName>
        <fullName evidence="9">ABC transporter permease</fullName>
    </submittedName>
</protein>
<keyword evidence="5 7" id="KW-1133">Transmembrane helix</keyword>
<comment type="caution">
    <text evidence="9">The sequence shown here is derived from an EMBL/GenBank/DDBJ whole genome shotgun (WGS) entry which is preliminary data.</text>
</comment>
<name>A0A0N0UGS8_9BACL</name>
<evidence type="ECO:0000313" key="9">
    <source>
        <dbReference type="EMBL" id="KOY13365.1"/>
    </source>
</evidence>
<feature type="transmembrane region" description="Helical" evidence="7">
    <location>
        <begin position="74"/>
        <end position="99"/>
    </location>
</feature>
<feature type="transmembrane region" description="Helical" evidence="7">
    <location>
        <begin position="142"/>
        <end position="163"/>
    </location>
</feature>
<feature type="transmembrane region" description="Helical" evidence="7">
    <location>
        <begin position="111"/>
        <end position="130"/>
    </location>
</feature>
<keyword evidence="10" id="KW-1185">Reference proteome</keyword>
<evidence type="ECO:0000259" key="8">
    <source>
        <dbReference type="PROSITE" id="PS50928"/>
    </source>
</evidence>
<dbReference type="PANTHER" id="PTHR43744">
    <property type="entry name" value="ABC TRANSPORTER PERMEASE PROTEIN MG189-RELATED-RELATED"/>
    <property type="match status" value="1"/>
</dbReference>
<proteinExistence type="inferred from homology"/>
<dbReference type="OrthoDB" id="9810086at2"/>
<keyword evidence="3" id="KW-1003">Cell membrane</keyword>
<dbReference type="GO" id="GO:0055085">
    <property type="term" value="P:transmembrane transport"/>
    <property type="evidence" value="ECO:0007669"/>
    <property type="project" value="InterPro"/>
</dbReference>
<dbReference type="CDD" id="cd06261">
    <property type="entry name" value="TM_PBP2"/>
    <property type="match status" value="1"/>
</dbReference>
<feature type="domain" description="ABC transmembrane type-1" evidence="8">
    <location>
        <begin position="74"/>
        <end position="274"/>
    </location>
</feature>
<dbReference type="InterPro" id="IPR000515">
    <property type="entry name" value="MetI-like"/>
</dbReference>
<evidence type="ECO:0000313" key="10">
    <source>
        <dbReference type="Proteomes" id="UP000037688"/>
    </source>
</evidence>
<evidence type="ECO:0000256" key="4">
    <source>
        <dbReference type="ARBA" id="ARBA00022692"/>
    </source>
</evidence>
<keyword evidence="4 7" id="KW-0812">Transmembrane</keyword>
<reference evidence="9 10" key="1">
    <citation type="submission" date="2015-08" db="EMBL/GenBank/DDBJ databases">
        <title>Draft genome sequence of cellulolytic and xylanolytic Paenibacillus sp. A59, isolated from a decaying forest soil from Patagonia, Argentina.</title>
        <authorList>
            <person name="Ghio S."/>
            <person name="Caceres A.M."/>
            <person name="Talia P."/>
            <person name="Grasso D."/>
            <person name="Campos E."/>
        </authorList>
    </citation>
    <scope>NUCLEOTIDE SEQUENCE [LARGE SCALE GENOMIC DNA]</scope>
    <source>
        <strain evidence="9 10">A59</strain>
    </source>
</reference>
<evidence type="ECO:0000256" key="3">
    <source>
        <dbReference type="ARBA" id="ARBA00022475"/>
    </source>
</evidence>
<dbReference type="PROSITE" id="PS50928">
    <property type="entry name" value="ABC_TM1"/>
    <property type="match status" value="1"/>
</dbReference>
<keyword evidence="2 7" id="KW-0813">Transport</keyword>
<dbReference type="PATRIC" id="fig|1705561.3.peg.5672"/>